<accession>A0A7I8DU22</accession>
<evidence type="ECO:0000313" key="1">
    <source>
        <dbReference type="EMBL" id="BCK00732.1"/>
    </source>
</evidence>
<dbReference type="EMBL" id="AP023368">
    <property type="protein sequence ID" value="BCK00732.1"/>
    <property type="molecule type" value="Genomic_DNA"/>
</dbReference>
<proteinExistence type="predicted"/>
<organism evidence="1 2">
    <name type="scientific">Anaerocolumna chitinilytica</name>
    <dbReference type="NCBI Taxonomy" id="1727145"/>
    <lineage>
        <taxon>Bacteria</taxon>
        <taxon>Bacillati</taxon>
        <taxon>Bacillota</taxon>
        <taxon>Clostridia</taxon>
        <taxon>Lachnospirales</taxon>
        <taxon>Lachnospiraceae</taxon>
        <taxon>Anaerocolumna</taxon>
    </lineage>
</organism>
<gene>
    <name evidence="1" type="ORF">bsdcttw_37720</name>
</gene>
<keyword evidence="2" id="KW-1185">Reference proteome</keyword>
<reference evidence="1 2" key="1">
    <citation type="submission" date="2020-08" db="EMBL/GenBank/DDBJ databases">
        <title>Draft genome sequencing of an Anaerocolumna strain isolated from anoxic soil subjected to BSD treatment.</title>
        <authorList>
            <person name="Uek A."/>
            <person name="Tonouchi A."/>
        </authorList>
    </citation>
    <scope>NUCLEOTIDE SEQUENCE [LARGE SCALE GENOMIC DNA]</scope>
    <source>
        <strain evidence="1 2">CTTW</strain>
    </source>
</reference>
<reference evidence="1 2" key="2">
    <citation type="submission" date="2020-08" db="EMBL/GenBank/DDBJ databases">
        <authorList>
            <person name="Ueki A."/>
            <person name="Tonouchi A."/>
        </authorList>
    </citation>
    <scope>NUCLEOTIDE SEQUENCE [LARGE SCALE GENOMIC DNA]</scope>
    <source>
        <strain evidence="1 2">CTTW</strain>
    </source>
</reference>
<name>A0A7I8DU22_9FIRM</name>
<protein>
    <submittedName>
        <fullName evidence="1">Uncharacterized protein</fullName>
    </submittedName>
</protein>
<dbReference type="RefSeq" id="WP_185256374.1">
    <property type="nucleotide sequence ID" value="NZ_AP023368.1"/>
</dbReference>
<evidence type="ECO:0000313" key="2">
    <source>
        <dbReference type="Proteomes" id="UP000515703"/>
    </source>
</evidence>
<dbReference type="AlphaFoldDB" id="A0A7I8DU22"/>
<dbReference type="Proteomes" id="UP000515703">
    <property type="component" value="Chromosome"/>
</dbReference>
<sequence>MRFNNIDELQDEIYKLKEANRILLFQKDYLEQQLTESEAARENCKLLETETFWERHEHLCKKCKRQEESKVSKEVNSAQEKDV</sequence>
<dbReference type="KEGG" id="acht:bsdcttw_37720"/>